<keyword evidence="2 3" id="KW-0067">ATP-binding</keyword>
<evidence type="ECO:0000313" key="7">
    <source>
        <dbReference type="Proteomes" id="UP000033533"/>
    </source>
</evidence>
<organism evidence="6 7">
    <name type="scientific">Lactobacillus kullabergensis</name>
    <dbReference type="NCBI Taxonomy" id="1218493"/>
    <lineage>
        <taxon>Bacteria</taxon>
        <taxon>Bacillati</taxon>
        <taxon>Bacillota</taxon>
        <taxon>Bacilli</taxon>
        <taxon>Lactobacillales</taxon>
        <taxon>Lactobacillaceae</taxon>
        <taxon>Lactobacillus</taxon>
    </lineage>
</organism>
<feature type="compositionally biased region" description="Basic and acidic residues" evidence="4">
    <location>
        <begin position="736"/>
        <end position="749"/>
    </location>
</feature>
<dbReference type="EC" id="5.6.2.3" evidence="3"/>
<dbReference type="InterPro" id="IPR006345">
    <property type="entry name" value="RecD2"/>
</dbReference>
<dbReference type="InterPro" id="IPR027417">
    <property type="entry name" value="P-loop_NTPase"/>
</dbReference>
<keyword evidence="1 3" id="KW-0547">Nucleotide-binding</keyword>
<dbReference type="GO" id="GO:0005524">
    <property type="term" value="F:ATP binding"/>
    <property type="evidence" value="ECO:0007669"/>
    <property type="project" value="UniProtKB-UniRule"/>
</dbReference>
<dbReference type="STRING" id="1218493.JF76_08910"/>
<dbReference type="GO" id="GO:0017116">
    <property type="term" value="F:single-stranded DNA helicase activity"/>
    <property type="evidence" value="ECO:0007669"/>
    <property type="project" value="TreeGrafter"/>
</dbReference>
<feature type="binding site" evidence="3">
    <location>
        <begin position="350"/>
        <end position="354"/>
    </location>
    <ligand>
        <name>ATP</name>
        <dbReference type="ChEBI" id="CHEBI:30616"/>
    </ligand>
</feature>
<dbReference type="InterPro" id="IPR041451">
    <property type="entry name" value="RecD2_SH13"/>
</dbReference>
<evidence type="ECO:0000256" key="2">
    <source>
        <dbReference type="ARBA" id="ARBA00022840"/>
    </source>
</evidence>
<keyword evidence="3" id="KW-0238">DNA-binding</keyword>
<dbReference type="Pfam" id="PF14490">
    <property type="entry name" value="HHH_RecD2"/>
    <property type="match status" value="1"/>
</dbReference>
<dbReference type="InterPro" id="IPR055446">
    <property type="entry name" value="RecD2_N_OB"/>
</dbReference>
<dbReference type="RefSeq" id="WP_045928011.1">
    <property type="nucleotide sequence ID" value="NZ_JBHSZS010000009.1"/>
</dbReference>
<keyword evidence="3" id="KW-0378">Hydrolase</keyword>
<dbReference type="Pfam" id="PF13604">
    <property type="entry name" value="AAA_30"/>
    <property type="match status" value="1"/>
</dbReference>
<evidence type="ECO:0000256" key="3">
    <source>
        <dbReference type="HAMAP-Rule" id="MF_01488"/>
    </source>
</evidence>
<dbReference type="InterPro" id="IPR029493">
    <property type="entry name" value="RecD2-like_HHH"/>
</dbReference>
<dbReference type="EMBL" id="JXBY01000018">
    <property type="protein sequence ID" value="KJY55945.1"/>
    <property type="molecule type" value="Genomic_DNA"/>
</dbReference>
<keyword evidence="3" id="KW-0347">Helicase</keyword>
<dbReference type="Gene3D" id="2.30.30.940">
    <property type="match status" value="1"/>
</dbReference>
<evidence type="ECO:0000256" key="1">
    <source>
        <dbReference type="ARBA" id="ARBA00022741"/>
    </source>
</evidence>
<dbReference type="CDD" id="cd18809">
    <property type="entry name" value="SF1_C_RecD"/>
    <property type="match status" value="1"/>
</dbReference>
<reference evidence="6 7" key="1">
    <citation type="submission" date="2014-12" db="EMBL/GenBank/DDBJ databases">
        <title>Comparative genomics of the lactic acid bacteria isolated from the honey bee gut.</title>
        <authorList>
            <person name="Ellegaard K.M."/>
            <person name="Tamarit D."/>
            <person name="Javelind E."/>
            <person name="Olofsson T."/>
            <person name="Andersson S.G."/>
            <person name="Vasquez A."/>
        </authorList>
    </citation>
    <scope>NUCLEOTIDE SEQUENCE [LARGE SCALE GENOMIC DNA]</scope>
    <source>
        <strain evidence="6 7">Biut2</strain>
    </source>
</reference>
<accession>A0A0F4LBH8</accession>
<dbReference type="PANTHER" id="PTHR43788">
    <property type="entry name" value="DNA2/NAM7 HELICASE FAMILY MEMBER"/>
    <property type="match status" value="1"/>
</dbReference>
<dbReference type="GO" id="GO:0016887">
    <property type="term" value="F:ATP hydrolysis activity"/>
    <property type="evidence" value="ECO:0007669"/>
    <property type="project" value="RHEA"/>
</dbReference>
<dbReference type="Pfam" id="PF13538">
    <property type="entry name" value="UvrD_C_2"/>
    <property type="match status" value="1"/>
</dbReference>
<sequence length="792" mass="87688">MTEFTGKINRIVFENDQDLYKILDVAIIGKLEKYDREDIKVTGSFGDVQVGATYTFSGRLIVHNKFGLQFRCDNYKLALPHEKGSLINYLSSSKFPGIGKKAANAIISDLGMDALTVLKEKPEKVGTLSISKKQKESLLNGVSSMDSYSETILKLAQFGLNKKVASRLYQLYHGETLAKLEEDPYASIAEVTGYAFKSADRIGSKLGISSDDPKRVNGAVFQILLDEVAKEGNTYVKLEQLLQEAGKLLQINEYDTIATCVNNLQHQGKVVVMGENAALQEIYETETDIANAMKNLVERKQKSSSYGEKDLNLAITNAETKLKIHYDNTQKAAIKNALTNPISILTGGPGTGKTTIINGILLALKELAEIPSSSLYSIDPPFLLAAPTGRAAKRMEEITGITAKTIHRLLGLGIGENDATDLNELNGEILIIDEMSMVDMFLFRQLVSSINETKHIVFVGDKDQLPSVGAGNVFADLIKSQAFPTTVLKQIHRQGDDSSIITLAHDINEGKNPQELFKKTKNYSFISCPPHEVSHVVSQIVQRALAKGFDPDDVQVLGAMYQGDGGVNNLNNVIQEIINPSKPNSKTLEVHDEIFRIGDRILQLQNNPEKDIYNGQIGKILAIDNDNSQKCMVADFDDREITFSKKDLFDLTRAYAITIHKAQGSEFPLVILSLTMQNYVMLKRNLLYTAVTRAEKNLVLIGDPRAYELAFNTSGNDRQTGLTVKLQKILNVQDKSVQEKDSGKNKNEQEEANSDVFENLTQDHILTPELIYSGRIDPMIGMQNTKLEARTK</sequence>
<gene>
    <name evidence="3" type="primary">recD2</name>
    <name evidence="6" type="ORF">JF76_08910</name>
</gene>
<dbReference type="AlphaFoldDB" id="A0A0F4LBH8"/>
<dbReference type="PANTHER" id="PTHR43788:SF6">
    <property type="entry name" value="DNA HELICASE B"/>
    <property type="match status" value="1"/>
</dbReference>
<feature type="region of interest" description="Disordered" evidence="4">
    <location>
        <begin position="735"/>
        <end position="758"/>
    </location>
</feature>
<keyword evidence="3" id="KW-0413">Isomerase</keyword>
<dbReference type="InterPro" id="IPR050534">
    <property type="entry name" value="Coronavir_polyprotein_1ab"/>
</dbReference>
<evidence type="ECO:0000256" key="4">
    <source>
        <dbReference type="SAM" id="MobiDB-lite"/>
    </source>
</evidence>
<comment type="similarity">
    <text evidence="3">Belongs to the RecD family. RecD2 subfamily.</text>
</comment>
<dbReference type="Gene3D" id="3.40.50.300">
    <property type="entry name" value="P-loop containing nucleotide triphosphate hydrolases"/>
    <property type="match status" value="2"/>
</dbReference>
<evidence type="ECO:0000259" key="5">
    <source>
        <dbReference type="SMART" id="SM00382"/>
    </source>
</evidence>
<dbReference type="SUPFAM" id="SSF52540">
    <property type="entry name" value="P-loop containing nucleoside triphosphate hydrolases"/>
    <property type="match status" value="2"/>
</dbReference>
<dbReference type="Pfam" id="PF18335">
    <property type="entry name" value="SH3_13"/>
    <property type="match status" value="1"/>
</dbReference>
<dbReference type="GO" id="GO:0009338">
    <property type="term" value="C:exodeoxyribonuclease V complex"/>
    <property type="evidence" value="ECO:0007669"/>
    <property type="project" value="TreeGrafter"/>
</dbReference>
<comment type="catalytic activity">
    <reaction evidence="3">
        <text>ATP + H2O = ADP + phosphate + H(+)</text>
        <dbReference type="Rhea" id="RHEA:13065"/>
        <dbReference type="ChEBI" id="CHEBI:15377"/>
        <dbReference type="ChEBI" id="CHEBI:15378"/>
        <dbReference type="ChEBI" id="CHEBI:30616"/>
        <dbReference type="ChEBI" id="CHEBI:43474"/>
        <dbReference type="ChEBI" id="CHEBI:456216"/>
        <dbReference type="EC" id="5.6.2.3"/>
    </reaction>
</comment>
<dbReference type="SMART" id="SM00382">
    <property type="entry name" value="AAA"/>
    <property type="match status" value="1"/>
</dbReference>
<dbReference type="HOGENOM" id="CLU_007524_0_1_9"/>
<dbReference type="GO" id="GO:0003677">
    <property type="term" value="F:DNA binding"/>
    <property type="evidence" value="ECO:0007669"/>
    <property type="project" value="UniProtKB-UniRule"/>
</dbReference>
<dbReference type="OrthoDB" id="9803432at2"/>
<comment type="function">
    <text evidence="3">DNA-dependent ATPase and ATP-dependent 5'-3' DNA helicase. Has no activity on blunt DNA or DNA with 3'-overhangs, requires at least 10 bases of 5'-ssDNA for helicase activity.</text>
</comment>
<dbReference type="Proteomes" id="UP000033533">
    <property type="component" value="Unassembled WGS sequence"/>
</dbReference>
<dbReference type="PATRIC" id="fig|1218493.3.peg.944"/>
<dbReference type="Gene3D" id="1.10.10.2220">
    <property type="match status" value="1"/>
</dbReference>
<dbReference type="NCBIfam" id="TIGR01448">
    <property type="entry name" value="recD_rel"/>
    <property type="match status" value="1"/>
</dbReference>
<feature type="domain" description="AAA+ ATPase" evidence="5">
    <location>
        <begin position="339"/>
        <end position="609"/>
    </location>
</feature>
<dbReference type="GO" id="GO:0043139">
    <property type="term" value="F:5'-3' DNA helicase activity"/>
    <property type="evidence" value="ECO:0007669"/>
    <property type="project" value="UniProtKB-UniRule"/>
</dbReference>
<dbReference type="InterPro" id="IPR027785">
    <property type="entry name" value="UvrD-like_helicase_C"/>
</dbReference>
<comment type="caution">
    <text evidence="6">The sequence shown here is derived from an EMBL/GenBank/DDBJ whole genome shotgun (WGS) entry which is preliminary data.</text>
</comment>
<dbReference type="GO" id="GO:0006310">
    <property type="term" value="P:DNA recombination"/>
    <property type="evidence" value="ECO:0007669"/>
    <property type="project" value="InterPro"/>
</dbReference>
<dbReference type="InterPro" id="IPR003593">
    <property type="entry name" value="AAA+_ATPase"/>
</dbReference>
<evidence type="ECO:0000313" key="6">
    <source>
        <dbReference type="EMBL" id="KJY55945.1"/>
    </source>
</evidence>
<proteinExistence type="inferred from homology"/>
<dbReference type="HAMAP" id="MF_01488">
    <property type="entry name" value="RecD2"/>
    <property type="match status" value="1"/>
</dbReference>
<dbReference type="Pfam" id="PF23139">
    <property type="entry name" value="OB_YrrC"/>
    <property type="match status" value="1"/>
</dbReference>
<protein>
    <recommendedName>
        <fullName evidence="3">ATP-dependent RecD2 DNA helicase</fullName>
        <ecNumber evidence="3">5.6.2.3</ecNumber>
    </recommendedName>
    <alternativeName>
        <fullName evidence="3">DNA 5'-3' helicase subunit RecD2</fullName>
    </alternativeName>
</protein>
<name>A0A0F4LBH8_9LACO</name>
<dbReference type="CDD" id="cd17933">
    <property type="entry name" value="DEXSc_RecD-like"/>
    <property type="match status" value="1"/>
</dbReference>